<dbReference type="EMBL" id="MK174290">
    <property type="protein sequence ID" value="QBZ81029.1"/>
    <property type="molecule type" value="Genomic_DNA"/>
</dbReference>
<proteinExistence type="predicted"/>
<sequence>MDRPALGSGAAYGLPNELWAAVAEASDLSTGDIARLAAVAPWLQWLAPYEEEVRRRAALETVAEPCADYLGCVGAFMAAIVDDDADTVAALVDSGRIPIDEPIDLNTVEEYAGWQTGLDVASDAPTWRHLIPGLPFMRYATGSAAGYPYATPLSVAAAAGAQRSAARLMRLGAAAWPSPEALLAYAVHMPLATRVRRASAWFDGLHAYNPVATIFGPWRAFDTAAMVRRIARTHPRSTRLGPWDDSPLTALLHGVVHGTGYGAPPSDDPTGQWPRRVVDIATALLQAGYSPDERAFGEARTRFRHADFDGSVRELTRQELADAEEQLEARIADASKREGQEMNNFGDGRGPWANRERAVVNILGALDNLYDTVPERVP</sequence>
<protein>
    <submittedName>
        <fullName evidence="1">Uncharacterized protein</fullName>
    </submittedName>
</protein>
<evidence type="ECO:0000313" key="1">
    <source>
        <dbReference type="EMBL" id="QBZ81029.1"/>
    </source>
</evidence>
<evidence type="ECO:0000313" key="2">
    <source>
        <dbReference type="Proteomes" id="UP001237152"/>
    </source>
</evidence>
<organism evidence="1 2">
    <name type="scientific">Pandoravirus celtis</name>
    <dbReference type="NCBI Taxonomy" id="2568002"/>
    <lineage>
        <taxon>Viruses</taxon>
        <taxon>Pandoravirus</taxon>
    </lineage>
</organism>
<dbReference type="Proteomes" id="UP001237152">
    <property type="component" value="Segment"/>
</dbReference>
<name>A0A4D6EIJ6_9VIRU</name>
<accession>A0A4D6EIJ6</accession>
<gene>
    <name evidence="1" type="ORF">pclt_cds_433</name>
</gene>
<reference evidence="1" key="1">
    <citation type="journal article" date="2019" name="Front. Microbiol.">
        <title>Pandoravirus Celtis Illustrates the Microevolution Processes at Work in the Giant Pandoraviridae Genomes.</title>
        <authorList>
            <person name="Legendre M."/>
            <person name="Alempic J.M."/>
            <person name="Philippe N."/>
            <person name="Lartigue A."/>
            <person name="Jeudy S."/>
            <person name="Poirot O."/>
            <person name="Ta N.T."/>
            <person name="Nin S."/>
            <person name="Coute Y."/>
            <person name="Abergel C."/>
            <person name="Claverie J.M."/>
        </authorList>
    </citation>
    <scope>NUCLEOTIDE SEQUENCE</scope>
</reference>